<keyword evidence="1" id="KW-0472">Membrane</keyword>
<proteinExistence type="inferred from homology"/>
<feature type="binding site" evidence="1">
    <location>
        <position position="229"/>
    </location>
    <ligand>
        <name>substrate</name>
    </ligand>
</feature>
<dbReference type="GO" id="GO:0050427">
    <property type="term" value="P:3'-phosphoadenosine 5'-phosphosulfate metabolic process"/>
    <property type="evidence" value="ECO:0007669"/>
    <property type="project" value="TreeGrafter"/>
</dbReference>
<dbReference type="Pfam" id="PF00459">
    <property type="entry name" value="Inositol_P"/>
    <property type="match status" value="1"/>
</dbReference>
<dbReference type="CDD" id="cd01638">
    <property type="entry name" value="CysQ"/>
    <property type="match status" value="1"/>
</dbReference>
<sequence>MMFKQCIAPKDTLFNEIIVLLDKANQILREQYQQYLLHSDTFNIQQKEDQSAVTQADFSVHSYFSTALQNLTQKYPVLSEEGKHNERHAWDTFWLLDPLDGTKEFLAKRPEFTINLSLVQHGKTELGIISVPQENCLYIGYAGKKPFKYQFSDHTWWVYEKSDICLADQVLRIGMSHQSDSKQMQYFLQQLEKISPLQIIHAGSAYKFCLMLEGLIDIYPRFHPTCEWDTSAGQCLLESIGGGLWSHTQTPFMYNQRKTLLNGNFIAFTHMQYAKYAFQCL</sequence>
<dbReference type="GO" id="GO:0000103">
    <property type="term" value="P:sulfate assimilation"/>
    <property type="evidence" value="ECO:0007669"/>
    <property type="project" value="TreeGrafter"/>
</dbReference>
<dbReference type="PANTHER" id="PTHR43028:SF5">
    <property type="entry name" value="3'(2'),5'-BISPHOSPHATE NUCLEOTIDASE 1"/>
    <property type="match status" value="1"/>
</dbReference>
<dbReference type="InterPro" id="IPR050725">
    <property type="entry name" value="CysQ/Inositol_MonoPase"/>
</dbReference>
<reference evidence="4" key="1">
    <citation type="submission" date="2016-09" db="EMBL/GenBank/DDBJ databases">
        <authorList>
            <person name="Varghese N."/>
            <person name="Submissions S."/>
        </authorList>
    </citation>
    <scope>NUCLEOTIDE SEQUENCE [LARGE SCALE GENOMIC DNA]</scope>
    <source>
        <strain evidence="4">ANC 4422</strain>
    </source>
</reference>
<dbReference type="InterPro" id="IPR006240">
    <property type="entry name" value="CysQ"/>
</dbReference>
<feature type="binding site" evidence="2">
    <location>
        <position position="80"/>
    </location>
    <ligand>
        <name>Mg(2+)</name>
        <dbReference type="ChEBI" id="CHEBI:18420"/>
        <label>1</label>
        <note>catalytic</note>
    </ligand>
</feature>
<keyword evidence="4" id="KW-1185">Reference proteome</keyword>
<dbReference type="InterPro" id="IPR000760">
    <property type="entry name" value="Inositol_monophosphatase-like"/>
</dbReference>
<comment type="catalytic activity">
    <reaction evidence="1">
        <text>adenosine 3',5'-bisphosphate + H2O = AMP + phosphate</text>
        <dbReference type="Rhea" id="RHEA:10040"/>
        <dbReference type="ChEBI" id="CHEBI:15377"/>
        <dbReference type="ChEBI" id="CHEBI:43474"/>
        <dbReference type="ChEBI" id="CHEBI:58343"/>
        <dbReference type="ChEBI" id="CHEBI:456215"/>
        <dbReference type="EC" id="3.1.3.7"/>
    </reaction>
</comment>
<feature type="binding site" evidence="1">
    <location>
        <position position="80"/>
    </location>
    <ligand>
        <name>Mg(2+)</name>
        <dbReference type="ChEBI" id="CHEBI:18420"/>
        <label>1</label>
    </ligand>
</feature>
<feature type="binding site" evidence="1">
    <location>
        <position position="229"/>
    </location>
    <ligand>
        <name>Mg(2+)</name>
        <dbReference type="ChEBI" id="CHEBI:18420"/>
        <label>2</label>
    </ligand>
</feature>
<keyword evidence="1" id="KW-0378">Hydrolase</keyword>
<evidence type="ECO:0000313" key="3">
    <source>
        <dbReference type="EMBL" id="SDB88181.1"/>
    </source>
</evidence>
<feature type="binding site" evidence="2">
    <location>
        <position position="100"/>
    </location>
    <ligand>
        <name>Mg(2+)</name>
        <dbReference type="ChEBI" id="CHEBI:18420"/>
        <label>1</label>
        <note>catalytic</note>
    </ligand>
</feature>
<dbReference type="GO" id="GO:0005886">
    <property type="term" value="C:plasma membrane"/>
    <property type="evidence" value="ECO:0007669"/>
    <property type="project" value="UniProtKB-SubCell"/>
</dbReference>
<evidence type="ECO:0000256" key="1">
    <source>
        <dbReference type="HAMAP-Rule" id="MF_02095"/>
    </source>
</evidence>
<comment type="cofactor">
    <cofactor evidence="1 2">
        <name>Mg(2+)</name>
        <dbReference type="ChEBI" id="CHEBI:18420"/>
    </cofactor>
</comment>
<dbReference type="GO" id="GO:0008441">
    <property type="term" value="F:3'(2'),5'-bisphosphate nucleotidase activity"/>
    <property type="evidence" value="ECO:0007669"/>
    <property type="project" value="UniProtKB-UniRule"/>
</dbReference>
<feature type="binding site" evidence="1">
    <location>
        <position position="97"/>
    </location>
    <ligand>
        <name>Mg(2+)</name>
        <dbReference type="ChEBI" id="CHEBI:18420"/>
        <label>1</label>
    </ligand>
</feature>
<keyword evidence="1 2" id="KW-0479">Metal-binding</keyword>
<dbReference type="GO" id="GO:0000287">
    <property type="term" value="F:magnesium ion binding"/>
    <property type="evidence" value="ECO:0007669"/>
    <property type="project" value="UniProtKB-UniRule"/>
</dbReference>
<dbReference type="EC" id="3.1.3.7" evidence="1"/>
<comment type="subcellular location">
    <subcellularLocation>
        <location evidence="1">Cell inner membrane</location>
        <topology evidence="1">Peripheral membrane protein</topology>
        <orientation evidence="1">Cytoplasmic side</orientation>
    </subcellularLocation>
</comment>
<feature type="binding site" evidence="1">
    <location>
        <position position="100"/>
    </location>
    <ligand>
        <name>Mg(2+)</name>
        <dbReference type="ChEBI" id="CHEBI:18420"/>
        <label>2</label>
    </ligand>
</feature>
<keyword evidence="1 2" id="KW-0460">Magnesium</keyword>
<comment type="similarity">
    <text evidence="1">Belongs to the inositol monophosphatase superfamily. CysQ family.</text>
</comment>
<evidence type="ECO:0000256" key="2">
    <source>
        <dbReference type="PIRSR" id="PIRSR600760-2"/>
    </source>
</evidence>
<keyword evidence="1" id="KW-1003">Cell membrane</keyword>
<organism evidence="3 4">
    <name type="scientific">Acinetobacter boissieri</name>
    <dbReference type="NCBI Taxonomy" id="1219383"/>
    <lineage>
        <taxon>Bacteria</taxon>
        <taxon>Pseudomonadati</taxon>
        <taxon>Pseudomonadota</taxon>
        <taxon>Gammaproteobacteria</taxon>
        <taxon>Moraxellales</taxon>
        <taxon>Moraxellaceae</taxon>
        <taxon>Acinetobacter</taxon>
    </lineage>
</organism>
<name>A0A1G6H1W0_9GAMM</name>
<feature type="binding site" evidence="1">
    <location>
        <position position="99"/>
    </location>
    <ligand>
        <name>Mg(2+)</name>
        <dbReference type="ChEBI" id="CHEBI:18420"/>
        <label>1</label>
    </ligand>
</feature>
<comment type="function">
    <text evidence="1">Converts adenosine-3',5'-bisphosphate (PAP) to AMP.</text>
</comment>
<feature type="binding site" evidence="2">
    <location>
        <position position="97"/>
    </location>
    <ligand>
        <name>Mg(2+)</name>
        <dbReference type="ChEBI" id="CHEBI:18420"/>
        <label>1</label>
        <note>catalytic</note>
    </ligand>
</feature>
<feature type="binding site" evidence="1">
    <location>
        <begin position="99"/>
        <end position="102"/>
    </location>
    <ligand>
        <name>substrate</name>
    </ligand>
</feature>
<dbReference type="EMBL" id="FMYL01000003">
    <property type="protein sequence ID" value="SDB88181.1"/>
    <property type="molecule type" value="Genomic_DNA"/>
</dbReference>
<feature type="binding site" evidence="2">
    <location>
        <position position="99"/>
    </location>
    <ligand>
        <name>Mg(2+)</name>
        <dbReference type="ChEBI" id="CHEBI:18420"/>
        <label>1</label>
        <note>catalytic</note>
    </ligand>
</feature>
<evidence type="ECO:0000313" key="4">
    <source>
        <dbReference type="Proteomes" id="UP000242501"/>
    </source>
</evidence>
<dbReference type="HAMAP" id="MF_02095">
    <property type="entry name" value="CysQ"/>
    <property type="match status" value="1"/>
</dbReference>
<dbReference type="AlphaFoldDB" id="A0A1G6H1W0"/>
<feature type="binding site" evidence="2">
    <location>
        <position position="229"/>
    </location>
    <ligand>
        <name>Mg(2+)</name>
        <dbReference type="ChEBI" id="CHEBI:18420"/>
        <label>1</label>
        <note>catalytic</note>
    </ligand>
</feature>
<dbReference type="PANTHER" id="PTHR43028">
    <property type="entry name" value="3'(2'),5'-BISPHOSPHATE NUCLEOTIDASE 1"/>
    <property type="match status" value="1"/>
</dbReference>
<dbReference type="Proteomes" id="UP000242501">
    <property type="component" value="Unassembled WGS sequence"/>
</dbReference>
<dbReference type="Gene3D" id="3.40.190.80">
    <property type="match status" value="1"/>
</dbReference>
<feature type="binding site" evidence="1">
    <location>
        <position position="97"/>
    </location>
    <ligand>
        <name>Mg(2+)</name>
        <dbReference type="ChEBI" id="CHEBI:18420"/>
        <label>2</label>
    </ligand>
</feature>
<keyword evidence="1" id="KW-0997">Cell inner membrane</keyword>
<feature type="binding site" evidence="1">
    <location>
        <position position="80"/>
    </location>
    <ligand>
        <name>substrate</name>
    </ligand>
</feature>
<gene>
    <name evidence="1" type="primary">cysQ</name>
    <name evidence="3" type="ORF">SAMN05421733_103170</name>
</gene>
<dbReference type="SUPFAM" id="SSF56655">
    <property type="entry name" value="Carbohydrate phosphatase"/>
    <property type="match status" value="1"/>
</dbReference>
<protein>
    <recommendedName>
        <fullName evidence="1">3'(2'),5'-bisphosphate nucleotidase CysQ</fullName>
        <ecNumber evidence="1">3.1.3.7</ecNumber>
    </recommendedName>
    <alternativeName>
        <fullName evidence="1">3'(2'),5-bisphosphonucleoside 3'(2')-phosphohydrolase</fullName>
    </alternativeName>
    <alternativeName>
        <fullName evidence="1">3'-phosphoadenosine 5'-phosphate phosphatase</fullName>
        <shortName evidence="1">PAP phosphatase</shortName>
    </alternativeName>
</protein>
<accession>A0A1G6H1W0</accession>
<dbReference type="Gene3D" id="3.30.540.10">
    <property type="entry name" value="Fructose-1,6-Bisphosphatase, subunit A, domain 1"/>
    <property type="match status" value="1"/>
</dbReference>
<dbReference type="STRING" id="1219383.SAMN05421733_103170"/>